<dbReference type="PIRSF" id="PIRSF005096">
    <property type="entry name" value="GALM"/>
    <property type="match status" value="1"/>
</dbReference>
<comment type="caution">
    <text evidence="7">The sequence shown here is derived from an EMBL/GenBank/DDBJ whole genome shotgun (WGS) entry which is preliminary data.</text>
</comment>
<evidence type="ECO:0000256" key="1">
    <source>
        <dbReference type="ARBA" id="ARBA00005028"/>
    </source>
</evidence>
<evidence type="ECO:0000313" key="7">
    <source>
        <dbReference type="EMBL" id="KAK8592905.1"/>
    </source>
</evidence>
<accession>A0ABR2G1H5</accession>
<dbReference type="PANTHER" id="PTHR10091:SF42">
    <property type="entry name" value="ALDOSE 1-EPIMERASE"/>
    <property type="match status" value="1"/>
</dbReference>
<dbReference type="PANTHER" id="PTHR10091">
    <property type="entry name" value="ALDOSE-1-EPIMERASE"/>
    <property type="match status" value="1"/>
</dbReference>
<dbReference type="SUPFAM" id="SSF74650">
    <property type="entry name" value="Galactose mutarotase-like"/>
    <property type="match status" value="1"/>
</dbReference>
<dbReference type="Proteomes" id="UP001472677">
    <property type="component" value="Unassembled WGS sequence"/>
</dbReference>
<evidence type="ECO:0000256" key="4">
    <source>
        <dbReference type="ARBA" id="ARBA00023277"/>
    </source>
</evidence>
<keyword evidence="3 5" id="KW-0413">Isomerase</keyword>
<feature type="chain" id="PRO_5045594592" description="Aldose 1-epimerase" evidence="6">
    <location>
        <begin position="19"/>
        <end position="359"/>
    </location>
</feature>
<protein>
    <recommendedName>
        <fullName evidence="5">Aldose 1-epimerase</fullName>
        <ecNumber evidence="5">5.1.3.3</ecNumber>
    </recommendedName>
</protein>
<evidence type="ECO:0000256" key="5">
    <source>
        <dbReference type="PIRNR" id="PIRNR005096"/>
    </source>
</evidence>
<name>A0ABR2G1H5_9ROSI</name>
<evidence type="ECO:0000313" key="8">
    <source>
        <dbReference type="Proteomes" id="UP001472677"/>
    </source>
</evidence>
<dbReference type="InterPro" id="IPR014718">
    <property type="entry name" value="GH-type_carb-bd"/>
</dbReference>
<evidence type="ECO:0000256" key="3">
    <source>
        <dbReference type="ARBA" id="ARBA00023235"/>
    </source>
</evidence>
<dbReference type="Pfam" id="PF01263">
    <property type="entry name" value="Aldose_epim"/>
    <property type="match status" value="1"/>
</dbReference>
<keyword evidence="8" id="KW-1185">Reference proteome</keyword>
<proteinExistence type="inferred from homology"/>
<dbReference type="InterPro" id="IPR047215">
    <property type="entry name" value="Galactose_mutarotase-like"/>
</dbReference>
<dbReference type="InterPro" id="IPR011013">
    <property type="entry name" value="Gal_mutarotase_sf_dom"/>
</dbReference>
<dbReference type="InterPro" id="IPR015443">
    <property type="entry name" value="Aldose_1-epimerase"/>
</dbReference>
<dbReference type="EC" id="5.1.3.3" evidence="5"/>
<keyword evidence="6" id="KW-0732">Signal</keyword>
<dbReference type="InterPro" id="IPR008183">
    <property type="entry name" value="Aldose_1/G6P_1-epimerase"/>
</dbReference>
<dbReference type="Gene3D" id="2.70.98.10">
    <property type="match status" value="1"/>
</dbReference>
<dbReference type="NCBIfam" id="NF008277">
    <property type="entry name" value="PRK11055.1"/>
    <property type="match status" value="1"/>
</dbReference>
<comment type="similarity">
    <text evidence="2 5">Belongs to the aldose epimerase family.</text>
</comment>
<keyword evidence="4 5" id="KW-0119">Carbohydrate metabolism</keyword>
<comment type="catalytic activity">
    <reaction evidence="5">
        <text>alpha-D-glucose = beta-D-glucose</text>
        <dbReference type="Rhea" id="RHEA:10264"/>
        <dbReference type="ChEBI" id="CHEBI:15903"/>
        <dbReference type="ChEBI" id="CHEBI:17925"/>
        <dbReference type="EC" id="5.1.3.3"/>
    </reaction>
</comment>
<evidence type="ECO:0000256" key="2">
    <source>
        <dbReference type="ARBA" id="ARBA00006206"/>
    </source>
</evidence>
<dbReference type="CDD" id="cd09019">
    <property type="entry name" value="galactose_mutarotase_like"/>
    <property type="match status" value="1"/>
</dbReference>
<reference evidence="7 8" key="1">
    <citation type="journal article" date="2024" name="G3 (Bethesda)">
        <title>Genome assembly of Hibiscus sabdariffa L. provides insights into metabolisms of medicinal natural products.</title>
        <authorList>
            <person name="Kim T."/>
        </authorList>
    </citation>
    <scope>NUCLEOTIDE SEQUENCE [LARGE SCALE GENOMIC DNA]</scope>
    <source>
        <strain evidence="7">TK-2024</strain>
        <tissue evidence="7">Old leaves</tissue>
    </source>
</reference>
<gene>
    <name evidence="7" type="ORF">V6N12_044998</name>
</gene>
<sequence length="359" mass="39547">MAKVSFFLFSLFIIVASAIVNGSATMEKVGIYELKKGDMSVKFTNWGATIVSVILPDKYGKLGDIVLGYDSVKEYMNDTSYIGSIVGRVANRIAGAQFSLNGVHYKLNPNEGNNTLHGGLVGFSDVVWKVKEYKKDGDAPYIVFAYHSYDGEEGFPGALKVTVAYTLKAGNRLSVKMKAKAVNKATPVNLIQHTYWNLGNHNSGDILSEQLQIFASHYTPVDSQLIPTGEIATVKGTPYDFLKPHIVGSRINKLTKGYDINYVIDGVPGKLKKTAVVKDYKSGRVMKLFTNQPGLQFYSAKFLKDVKGKGGYVYQPFGALCLETQAFPDSVHHPNFPSTIVYPGKDYKHVMVFKFSISS</sequence>
<organism evidence="7 8">
    <name type="scientific">Hibiscus sabdariffa</name>
    <name type="common">roselle</name>
    <dbReference type="NCBI Taxonomy" id="183260"/>
    <lineage>
        <taxon>Eukaryota</taxon>
        <taxon>Viridiplantae</taxon>
        <taxon>Streptophyta</taxon>
        <taxon>Embryophyta</taxon>
        <taxon>Tracheophyta</taxon>
        <taxon>Spermatophyta</taxon>
        <taxon>Magnoliopsida</taxon>
        <taxon>eudicotyledons</taxon>
        <taxon>Gunneridae</taxon>
        <taxon>Pentapetalae</taxon>
        <taxon>rosids</taxon>
        <taxon>malvids</taxon>
        <taxon>Malvales</taxon>
        <taxon>Malvaceae</taxon>
        <taxon>Malvoideae</taxon>
        <taxon>Hibiscus</taxon>
    </lineage>
</organism>
<comment type="pathway">
    <text evidence="1 5">Carbohydrate metabolism; hexose metabolism.</text>
</comment>
<dbReference type="EMBL" id="JBBPBM010000003">
    <property type="protein sequence ID" value="KAK8592905.1"/>
    <property type="molecule type" value="Genomic_DNA"/>
</dbReference>
<evidence type="ECO:0000256" key="6">
    <source>
        <dbReference type="SAM" id="SignalP"/>
    </source>
</evidence>
<feature type="signal peptide" evidence="6">
    <location>
        <begin position="1"/>
        <end position="18"/>
    </location>
</feature>